<dbReference type="Gene3D" id="3.10.180.10">
    <property type="entry name" value="2,3-Dihydroxybiphenyl 1,2-Dioxygenase, domain 1"/>
    <property type="match status" value="1"/>
</dbReference>
<organism evidence="2 3">
    <name type="scientific">Pedobacter suwonensis</name>
    <dbReference type="NCBI Taxonomy" id="332999"/>
    <lineage>
        <taxon>Bacteria</taxon>
        <taxon>Pseudomonadati</taxon>
        <taxon>Bacteroidota</taxon>
        <taxon>Sphingobacteriia</taxon>
        <taxon>Sphingobacteriales</taxon>
        <taxon>Sphingobacteriaceae</taxon>
        <taxon>Pedobacter</taxon>
    </lineage>
</organism>
<sequence>MINLVSIRIITEDVSKMLEFYEQIIQIKGVRFTEDFAELQTAYVTLAIGSTRTLQFFGGTEVAKAAKNRSAIIEFITDDVDRIYQERSGFLATYLVQEPTTMPWGNRSLLFRDPDGNLVNFFTPVSTEAIRKFEAKL</sequence>
<dbReference type="STRING" id="332999.SAMN04488511_11858"/>
<keyword evidence="3" id="KW-1185">Reference proteome</keyword>
<gene>
    <name evidence="2" type="ORF">SAMN04488511_11858</name>
</gene>
<dbReference type="SUPFAM" id="SSF54593">
    <property type="entry name" value="Glyoxalase/Bleomycin resistance protein/Dihydroxybiphenyl dioxygenase"/>
    <property type="match status" value="1"/>
</dbReference>
<dbReference type="InterPro" id="IPR037523">
    <property type="entry name" value="VOC_core"/>
</dbReference>
<dbReference type="Proteomes" id="UP000198836">
    <property type="component" value="Unassembled WGS sequence"/>
</dbReference>
<dbReference type="InterPro" id="IPR004360">
    <property type="entry name" value="Glyas_Fos-R_dOase_dom"/>
</dbReference>
<dbReference type="PROSITE" id="PS51819">
    <property type="entry name" value="VOC"/>
    <property type="match status" value="1"/>
</dbReference>
<evidence type="ECO:0000313" key="3">
    <source>
        <dbReference type="Proteomes" id="UP000198836"/>
    </source>
</evidence>
<name>A0A1I0U249_9SPHI</name>
<dbReference type="AlphaFoldDB" id="A0A1I0U249"/>
<evidence type="ECO:0000259" key="1">
    <source>
        <dbReference type="PROSITE" id="PS51819"/>
    </source>
</evidence>
<dbReference type="EMBL" id="FOJM01000018">
    <property type="protein sequence ID" value="SFA57927.1"/>
    <property type="molecule type" value="Genomic_DNA"/>
</dbReference>
<evidence type="ECO:0000313" key="2">
    <source>
        <dbReference type="EMBL" id="SFA57927.1"/>
    </source>
</evidence>
<proteinExistence type="predicted"/>
<reference evidence="3" key="1">
    <citation type="submission" date="2016-10" db="EMBL/GenBank/DDBJ databases">
        <authorList>
            <person name="Varghese N."/>
            <person name="Submissions S."/>
        </authorList>
    </citation>
    <scope>NUCLEOTIDE SEQUENCE [LARGE SCALE GENOMIC DNA]</scope>
    <source>
        <strain evidence="3">DSM 18130</strain>
    </source>
</reference>
<protein>
    <recommendedName>
        <fullName evidence="1">VOC domain-containing protein</fullName>
    </recommendedName>
</protein>
<dbReference type="RefSeq" id="WP_244278877.1">
    <property type="nucleotide sequence ID" value="NZ_FOJM01000018.1"/>
</dbReference>
<feature type="domain" description="VOC" evidence="1">
    <location>
        <begin position="3"/>
        <end position="124"/>
    </location>
</feature>
<accession>A0A1I0U249</accession>
<dbReference type="Pfam" id="PF00903">
    <property type="entry name" value="Glyoxalase"/>
    <property type="match status" value="1"/>
</dbReference>
<dbReference type="InterPro" id="IPR029068">
    <property type="entry name" value="Glyas_Bleomycin-R_OHBP_Dase"/>
</dbReference>